<evidence type="ECO:0000256" key="1">
    <source>
        <dbReference type="SAM" id="Phobius"/>
    </source>
</evidence>
<dbReference type="EMBL" id="BTRK01000004">
    <property type="protein sequence ID" value="GMR47091.1"/>
    <property type="molecule type" value="Genomic_DNA"/>
</dbReference>
<dbReference type="AlphaFoldDB" id="A0AAN5CMB5"/>
<sequence length="105" mass="11462">ENSESDGTTVCVFKSQIDHPHDNRFVCVYGAECCDSDGCCFVPSPGATLKAIILLLLSLLGCVLLISLCLILKTKSDRDYYDQVPLPSDRLVSHRGTSFELPSLP</sequence>
<keyword evidence="3" id="KW-1185">Reference proteome</keyword>
<organism evidence="2 3">
    <name type="scientific">Pristionchus mayeri</name>
    <dbReference type="NCBI Taxonomy" id="1317129"/>
    <lineage>
        <taxon>Eukaryota</taxon>
        <taxon>Metazoa</taxon>
        <taxon>Ecdysozoa</taxon>
        <taxon>Nematoda</taxon>
        <taxon>Chromadorea</taxon>
        <taxon>Rhabditida</taxon>
        <taxon>Rhabditina</taxon>
        <taxon>Diplogasteromorpha</taxon>
        <taxon>Diplogasteroidea</taxon>
        <taxon>Neodiplogasteridae</taxon>
        <taxon>Pristionchus</taxon>
    </lineage>
</organism>
<keyword evidence="1" id="KW-0472">Membrane</keyword>
<accession>A0AAN5CMB5</accession>
<protein>
    <submittedName>
        <fullName evidence="2">Uncharacterized protein</fullName>
    </submittedName>
</protein>
<proteinExistence type="predicted"/>
<name>A0AAN5CMB5_9BILA</name>
<dbReference type="Proteomes" id="UP001328107">
    <property type="component" value="Unassembled WGS sequence"/>
</dbReference>
<comment type="caution">
    <text evidence="2">The sequence shown here is derived from an EMBL/GenBank/DDBJ whole genome shotgun (WGS) entry which is preliminary data.</text>
</comment>
<evidence type="ECO:0000313" key="3">
    <source>
        <dbReference type="Proteomes" id="UP001328107"/>
    </source>
</evidence>
<reference evidence="3" key="1">
    <citation type="submission" date="2022-10" db="EMBL/GenBank/DDBJ databases">
        <title>Genome assembly of Pristionchus species.</title>
        <authorList>
            <person name="Yoshida K."/>
            <person name="Sommer R.J."/>
        </authorList>
    </citation>
    <scope>NUCLEOTIDE SEQUENCE [LARGE SCALE GENOMIC DNA]</scope>
    <source>
        <strain evidence="3">RS5460</strain>
    </source>
</reference>
<evidence type="ECO:0000313" key="2">
    <source>
        <dbReference type="EMBL" id="GMR47091.1"/>
    </source>
</evidence>
<feature type="transmembrane region" description="Helical" evidence="1">
    <location>
        <begin position="51"/>
        <end position="72"/>
    </location>
</feature>
<feature type="non-terminal residue" evidence="2">
    <location>
        <position position="105"/>
    </location>
</feature>
<keyword evidence="1" id="KW-0812">Transmembrane</keyword>
<keyword evidence="1" id="KW-1133">Transmembrane helix</keyword>
<feature type="non-terminal residue" evidence="2">
    <location>
        <position position="1"/>
    </location>
</feature>
<gene>
    <name evidence="2" type="ORF">PMAYCL1PPCAC_17286</name>
</gene>